<dbReference type="NCBIfam" id="TIGR03243">
    <property type="entry name" value="arg_catab_AOST"/>
    <property type="match status" value="1"/>
</dbReference>
<reference evidence="5 6" key="1">
    <citation type="journal article" date="2011" name="Front. Microbiol.">
        <title>Genomic signatures of strain selection and enhancement in Bacillus atrophaeus var. globigii, a historical biowarfare simulant.</title>
        <authorList>
            <person name="Gibbons H.S."/>
            <person name="Broomall S.M."/>
            <person name="McNew L.A."/>
            <person name="Daligault H."/>
            <person name="Chapman C."/>
            <person name="Bruce D."/>
            <person name="Karavis M."/>
            <person name="Krepps M."/>
            <person name="McGregor P.A."/>
            <person name="Hong C."/>
            <person name="Park K.H."/>
            <person name="Akmal A."/>
            <person name="Feldman A."/>
            <person name="Lin J.S."/>
            <person name="Chang W.E."/>
            <person name="Higgs B.W."/>
            <person name="Demirev P."/>
            <person name="Lindquist J."/>
            <person name="Liem A."/>
            <person name="Fochler E."/>
            <person name="Read T.D."/>
            <person name="Tapia R."/>
            <person name="Johnson S."/>
            <person name="Bishop-Lilly K.A."/>
            <person name="Detter C."/>
            <person name="Han C."/>
            <person name="Sozhamannan S."/>
            <person name="Rosenzweig C.N."/>
            <person name="Skowronski E.W."/>
        </authorList>
    </citation>
    <scope>NUCLEOTIDE SEQUENCE [LARGE SCALE GENOMIC DNA]</scope>
    <source>
        <strain evidence="5 6">GYP-17</strain>
    </source>
</reference>
<dbReference type="PANTHER" id="PTHR30420:SF1">
    <property type="entry name" value="ARGININE N-SUCCINYLTRANSFERASE"/>
    <property type="match status" value="1"/>
</dbReference>
<dbReference type="AlphaFoldDB" id="A0A432WK05"/>
<dbReference type="EMBL" id="PIPM01000004">
    <property type="protein sequence ID" value="RUO34162.1"/>
    <property type="molecule type" value="Genomic_DNA"/>
</dbReference>
<keyword evidence="2 5" id="KW-0808">Transferase</keyword>
<evidence type="ECO:0000256" key="3">
    <source>
        <dbReference type="ARBA" id="ARBA00023315"/>
    </source>
</evidence>
<evidence type="ECO:0000256" key="4">
    <source>
        <dbReference type="NCBIfam" id="TIGR03244"/>
    </source>
</evidence>
<evidence type="ECO:0000313" key="5">
    <source>
        <dbReference type="EMBL" id="RUO34162.1"/>
    </source>
</evidence>
<dbReference type="InterPro" id="IPR007041">
    <property type="entry name" value="Arg_succinylTrfase_AstA/AruG"/>
</dbReference>
<name>A0A432WK05_9GAMM</name>
<dbReference type="RefSeq" id="WP_126776579.1">
    <property type="nucleotide sequence ID" value="NZ_PIPM01000004.1"/>
</dbReference>
<keyword evidence="1" id="KW-0056">Arginine metabolism</keyword>
<organism evidence="5 6">
    <name type="scientific">Aliidiomarina sanyensis</name>
    <dbReference type="NCBI Taxonomy" id="1249555"/>
    <lineage>
        <taxon>Bacteria</taxon>
        <taxon>Pseudomonadati</taxon>
        <taxon>Pseudomonadota</taxon>
        <taxon>Gammaproteobacteria</taxon>
        <taxon>Alteromonadales</taxon>
        <taxon>Idiomarinaceae</taxon>
        <taxon>Aliidiomarina</taxon>
    </lineage>
</organism>
<dbReference type="GO" id="GO:0006527">
    <property type="term" value="P:L-arginine catabolic process"/>
    <property type="evidence" value="ECO:0007669"/>
    <property type="project" value="UniProtKB-UniRule"/>
</dbReference>
<dbReference type="NCBIfam" id="TIGR03244">
    <property type="entry name" value="arg_catab_AstA"/>
    <property type="match status" value="1"/>
</dbReference>
<dbReference type="Pfam" id="PF04958">
    <property type="entry name" value="AstA"/>
    <property type="match status" value="1"/>
</dbReference>
<evidence type="ECO:0000313" key="6">
    <source>
        <dbReference type="Proteomes" id="UP000288405"/>
    </source>
</evidence>
<dbReference type="OrthoDB" id="21121at2"/>
<dbReference type="InterPro" id="IPR017650">
    <property type="entry name" value="Arginine_N-succinylTrfase"/>
</dbReference>
<dbReference type="GO" id="GO:0008791">
    <property type="term" value="F:arginine N-succinyltransferase activity"/>
    <property type="evidence" value="ECO:0007669"/>
    <property type="project" value="UniProtKB-UniRule"/>
</dbReference>
<comment type="caution">
    <text evidence="5">The sequence shown here is derived from an EMBL/GenBank/DDBJ whole genome shotgun (WGS) entry which is preliminary data.</text>
</comment>
<dbReference type="Proteomes" id="UP000288405">
    <property type="component" value="Unassembled WGS sequence"/>
</dbReference>
<protein>
    <recommendedName>
        <fullName evidence="4">Arginine N-succinyltransferase</fullName>
        <ecNumber evidence="4">2.3.1.109</ecNumber>
    </recommendedName>
</protein>
<proteinExistence type="predicted"/>
<keyword evidence="6" id="KW-1185">Reference proteome</keyword>
<keyword evidence="3" id="KW-0012">Acyltransferase</keyword>
<dbReference type="SUPFAM" id="SSF55729">
    <property type="entry name" value="Acyl-CoA N-acyltransferases (Nat)"/>
    <property type="match status" value="1"/>
</dbReference>
<sequence length="337" mass="37777">MLIVRPIEARDYESLYACAVESGHGFTSLPVDEALLKKRIARAEHAFAKTDVKQPGEEGYLFVMEDTETGTVVGVSAIEAAVGLTSAFYHYHLGKVVHHSPQHNVYNALQTLTLCNDYTGVSELCTLFLREPFRKGRNGRVLSKFRLLFMAQFRQRFADTVIAEMRGVSDTDGRSPFWAWLEKHFFTMDFPSADYLTGIGEKTFIAELMPKFPIYVNLLDKSAQEVIGQVHQNTLPALKLLKSEGFRFRGYIDIFDAGPTVEAEVKQLRTVRNSRLMTVQIGRPSVAENVLICNTRLQDFRACQADVSYAGDDVILTEKVAQGLQVTNGDLVRLAVL</sequence>
<dbReference type="PANTHER" id="PTHR30420">
    <property type="entry name" value="N-SUCCINYLARGININE DIHYDROLASE"/>
    <property type="match status" value="1"/>
</dbReference>
<dbReference type="InterPro" id="IPR016181">
    <property type="entry name" value="Acyl_CoA_acyltransferase"/>
</dbReference>
<accession>A0A432WK05</accession>
<evidence type="ECO:0000256" key="1">
    <source>
        <dbReference type="ARBA" id="ARBA00022503"/>
    </source>
</evidence>
<gene>
    <name evidence="5" type="primary">astA</name>
    <name evidence="5" type="ORF">CWE11_05390</name>
</gene>
<evidence type="ECO:0000256" key="2">
    <source>
        <dbReference type="ARBA" id="ARBA00022679"/>
    </source>
</evidence>
<dbReference type="Gene3D" id="2.40.40.20">
    <property type="match status" value="1"/>
</dbReference>
<dbReference type="EC" id="2.3.1.109" evidence="4"/>